<proteinExistence type="predicted"/>
<keyword evidence="2" id="KW-1185">Reference proteome</keyword>
<dbReference type="Gene3D" id="3.30.2310.20">
    <property type="entry name" value="RelE-like"/>
    <property type="match status" value="1"/>
</dbReference>
<sequence length="125" mass="14196">MSWEIEYTDLFGAWWEDLTEAEQVSVKASVDLLEQVGPELPHPYCSQVKGSKYGRMRELRVQHAGKPYRVLYAFDPFRTGILLLGGNKTGNDRWYAVNVPRADALFGEHLAQLEQKGGRNGKEVL</sequence>
<dbReference type="InterPro" id="IPR035093">
    <property type="entry name" value="RelE/ParE_toxin_dom_sf"/>
</dbReference>
<evidence type="ECO:0000313" key="2">
    <source>
        <dbReference type="Proteomes" id="UP000185151"/>
    </source>
</evidence>
<accession>A0A1N6L672</accession>
<dbReference type="Pfam" id="PF05973">
    <property type="entry name" value="Gp49"/>
    <property type="match status" value="1"/>
</dbReference>
<evidence type="ECO:0000313" key="1">
    <source>
        <dbReference type="EMBL" id="SIO64292.1"/>
    </source>
</evidence>
<gene>
    <name evidence="1" type="ORF">SAMN05444165_6193</name>
</gene>
<reference evidence="1 2" key="1">
    <citation type="submission" date="2016-11" db="EMBL/GenBank/DDBJ databases">
        <authorList>
            <person name="Jaros S."/>
            <person name="Januszkiewicz K."/>
            <person name="Wedrychowicz H."/>
        </authorList>
    </citation>
    <scope>NUCLEOTIDE SEQUENCE [LARGE SCALE GENOMIC DNA]</scope>
    <source>
        <strain evidence="1 2">GAS95</strain>
    </source>
</reference>
<protein>
    <recommendedName>
        <fullName evidence="3">Addiction module toxin RelE</fullName>
    </recommendedName>
</protein>
<evidence type="ECO:0008006" key="3">
    <source>
        <dbReference type="Google" id="ProtNLM"/>
    </source>
</evidence>
<dbReference type="EMBL" id="FSRU01000002">
    <property type="protein sequence ID" value="SIO64292.1"/>
    <property type="molecule type" value="Genomic_DNA"/>
</dbReference>
<organism evidence="1 2">
    <name type="scientific">Paraburkholderia phenazinium</name>
    <dbReference type="NCBI Taxonomy" id="60549"/>
    <lineage>
        <taxon>Bacteria</taxon>
        <taxon>Pseudomonadati</taxon>
        <taxon>Pseudomonadota</taxon>
        <taxon>Betaproteobacteria</taxon>
        <taxon>Burkholderiales</taxon>
        <taxon>Burkholderiaceae</taxon>
        <taxon>Paraburkholderia</taxon>
    </lineage>
</organism>
<dbReference type="AlphaFoldDB" id="A0A1N6L672"/>
<name>A0A1N6L672_9BURK</name>
<dbReference type="Proteomes" id="UP000185151">
    <property type="component" value="Unassembled WGS sequence"/>
</dbReference>
<dbReference type="RefSeq" id="WP_074301064.1">
    <property type="nucleotide sequence ID" value="NZ_FSRU01000002.1"/>
</dbReference>
<dbReference type="InterPro" id="IPR009241">
    <property type="entry name" value="HigB-like"/>
</dbReference>
<dbReference type="OrthoDB" id="330810at2"/>